<dbReference type="PROSITE" id="PS50970">
    <property type="entry name" value="HCY"/>
    <property type="match status" value="1"/>
</dbReference>
<evidence type="ECO:0000256" key="21">
    <source>
        <dbReference type="SAM" id="MobiDB-lite"/>
    </source>
</evidence>
<dbReference type="InterPro" id="IPR006158">
    <property type="entry name" value="Cobalamin-bd"/>
</dbReference>
<keyword evidence="11" id="KW-0846">Cobalamin</keyword>
<dbReference type="InterPro" id="IPR036594">
    <property type="entry name" value="Meth_synthase_dom"/>
</dbReference>
<evidence type="ECO:0000256" key="5">
    <source>
        <dbReference type="ARBA" id="ARBA00010398"/>
    </source>
</evidence>
<dbReference type="PROSITE" id="PS50972">
    <property type="entry name" value="PTERIN_BINDING"/>
    <property type="match status" value="1"/>
</dbReference>
<feature type="domain" description="B12-binding" evidence="24">
    <location>
        <begin position="709"/>
        <end position="830"/>
    </location>
</feature>
<evidence type="ECO:0000256" key="7">
    <source>
        <dbReference type="ARBA" id="ARBA00012032"/>
    </source>
</evidence>
<evidence type="ECO:0000256" key="2">
    <source>
        <dbReference type="ARBA" id="ARBA00001947"/>
    </source>
</evidence>
<keyword evidence="14 20" id="KW-0479">Metal-binding</keyword>
<evidence type="ECO:0000256" key="3">
    <source>
        <dbReference type="ARBA" id="ARBA00001956"/>
    </source>
</evidence>
<dbReference type="PROSITE" id="PS51332">
    <property type="entry name" value="B12_BINDING"/>
    <property type="match status" value="1"/>
</dbReference>
<dbReference type="Gene3D" id="3.20.20.20">
    <property type="entry name" value="Dihydropteroate synthase-like"/>
    <property type="match status" value="1"/>
</dbReference>
<dbReference type="PROSITE" id="PS51337">
    <property type="entry name" value="B12_BINDING_NTER"/>
    <property type="match status" value="1"/>
</dbReference>
<feature type="region of interest" description="Disordered" evidence="21">
    <location>
        <begin position="588"/>
        <end position="611"/>
    </location>
</feature>
<dbReference type="SUPFAM" id="SSF82282">
    <property type="entry name" value="Homocysteine S-methyltransferase"/>
    <property type="match status" value="1"/>
</dbReference>
<dbReference type="InterPro" id="IPR000489">
    <property type="entry name" value="Pterin-binding_dom"/>
</dbReference>
<dbReference type="GO" id="GO:0050667">
    <property type="term" value="P:homocysteine metabolic process"/>
    <property type="evidence" value="ECO:0007669"/>
    <property type="project" value="TreeGrafter"/>
</dbReference>
<comment type="pathway">
    <text evidence="4">Amino-acid biosynthesis; L-methionine biosynthesis via de novo pathway; L-methionine from L-homocysteine (MetH route): step 1/1.</text>
</comment>
<protein>
    <recommendedName>
        <fullName evidence="8">Methionine synthase</fullName>
        <ecNumber evidence="7">2.1.1.13</ecNumber>
    </recommendedName>
    <alternativeName>
        <fullName evidence="19">5-methyltetrahydrofolate--homocysteine methyltransferase</fullName>
    </alternativeName>
</protein>
<dbReference type="AlphaFoldDB" id="A0A1M7YFW4"/>
<feature type="binding site" evidence="20">
    <location>
        <position position="278"/>
    </location>
    <ligand>
        <name>Zn(2+)</name>
        <dbReference type="ChEBI" id="CHEBI:29105"/>
    </ligand>
</feature>
<dbReference type="Pfam" id="PF02310">
    <property type="entry name" value="B12-binding"/>
    <property type="match status" value="1"/>
</dbReference>
<feature type="binding site" evidence="20">
    <location>
        <position position="213"/>
    </location>
    <ligand>
        <name>Zn(2+)</name>
        <dbReference type="ChEBI" id="CHEBI:29105"/>
    </ligand>
</feature>
<reference evidence="26 27" key="1">
    <citation type="submission" date="2016-12" db="EMBL/GenBank/DDBJ databases">
        <authorList>
            <person name="Song W.-J."/>
            <person name="Kurnit D.M."/>
        </authorList>
    </citation>
    <scope>NUCLEOTIDE SEQUENCE [LARGE SCALE GENOMIC DNA]</scope>
    <source>
        <strain evidence="26 27">DSM 12503</strain>
    </source>
</reference>
<dbReference type="Pfam" id="PF00809">
    <property type="entry name" value="Pterin_bind"/>
    <property type="match status" value="1"/>
</dbReference>
<evidence type="ECO:0000256" key="6">
    <source>
        <dbReference type="ARBA" id="ARBA00010854"/>
    </source>
</evidence>
<dbReference type="InterPro" id="IPR011005">
    <property type="entry name" value="Dihydropteroate_synth-like_sf"/>
</dbReference>
<evidence type="ECO:0000259" key="22">
    <source>
        <dbReference type="PROSITE" id="PS50970"/>
    </source>
</evidence>
<dbReference type="EC" id="2.1.1.13" evidence="7"/>
<evidence type="ECO:0000256" key="13">
    <source>
        <dbReference type="ARBA" id="ARBA00022691"/>
    </source>
</evidence>
<dbReference type="SMART" id="SM01018">
    <property type="entry name" value="B12-binding_2"/>
    <property type="match status" value="1"/>
</dbReference>
<dbReference type="InterPro" id="IPR050554">
    <property type="entry name" value="Met_Synthase/Corrinoid"/>
</dbReference>
<dbReference type="STRING" id="1121345.SAMN02745217_03209"/>
<comment type="similarity">
    <text evidence="5">Belongs to the vitamin-B12 dependent methionine synthase family.</text>
</comment>
<dbReference type="InterPro" id="IPR036589">
    <property type="entry name" value="HCY_dom_sf"/>
</dbReference>
<dbReference type="GO" id="GO:0046653">
    <property type="term" value="P:tetrahydrofolate metabolic process"/>
    <property type="evidence" value="ECO:0007669"/>
    <property type="project" value="TreeGrafter"/>
</dbReference>
<keyword evidence="16" id="KW-0486">Methionine biosynthesis</keyword>
<keyword evidence="27" id="KW-1185">Reference proteome</keyword>
<evidence type="ECO:0000313" key="26">
    <source>
        <dbReference type="EMBL" id="SHO51481.1"/>
    </source>
</evidence>
<comment type="similarity">
    <text evidence="6">Belongs to the methylamine corrinoid protein family.</text>
</comment>
<comment type="cofactor">
    <cofactor evidence="2 20">
        <name>Zn(2+)</name>
        <dbReference type="ChEBI" id="CHEBI:29105"/>
    </cofactor>
</comment>
<evidence type="ECO:0000256" key="19">
    <source>
        <dbReference type="ARBA" id="ARBA00031040"/>
    </source>
</evidence>
<keyword evidence="15 20" id="KW-0862">Zinc</keyword>
<evidence type="ECO:0000256" key="18">
    <source>
        <dbReference type="ARBA" id="ARBA00025552"/>
    </source>
</evidence>
<evidence type="ECO:0000313" key="27">
    <source>
        <dbReference type="Proteomes" id="UP000184612"/>
    </source>
</evidence>
<dbReference type="EMBL" id="FRFD01000009">
    <property type="protein sequence ID" value="SHO51481.1"/>
    <property type="molecule type" value="Genomic_DNA"/>
</dbReference>
<evidence type="ECO:0000259" key="25">
    <source>
        <dbReference type="PROSITE" id="PS51337"/>
    </source>
</evidence>
<evidence type="ECO:0000259" key="24">
    <source>
        <dbReference type="PROSITE" id="PS51332"/>
    </source>
</evidence>
<evidence type="ECO:0000256" key="10">
    <source>
        <dbReference type="ARBA" id="ARBA00022605"/>
    </source>
</evidence>
<dbReference type="SUPFAM" id="SSF51717">
    <property type="entry name" value="Dihydropteroate synthetase-like"/>
    <property type="match status" value="1"/>
</dbReference>
<dbReference type="Gene3D" id="1.10.1240.10">
    <property type="entry name" value="Methionine synthase domain"/>
    <property type="match status" value="1"/>
</dbReference>
<evidence type="ECO:0000256" key="16">
    <source>
        <dbReference type="ARBA" id="ARBA00023167"/>
    </source>
</evidence>
<dbReference type="GO" id="GO:0008705">
    <property type="term" value="F:methionine synthase activity"/>
    <property type="evidence" value="ECO:0007669"/>
    <property type="project" value="UniProtKB-EC"/>
</dbReference>
<evidence type="ECO:0000256" key="1">
    <source>
        <dbReference type="ARBA" id="ARBA00001700"/>
    </source>
</evidence>
<dbReference type="InterPro" id="IPR017215">
    <property type="entry name" value="MetH_bac"/>
</dbReference>
<dbReference type="RefSeq" id="WP_073589858.1">
    <property type="nucleotide sequence ID" value="NZ_FRFD01000009.1"/>
</dbReference>
<dbReference type="Gene3D" id="3.20.20.330">
    <property type="entry name" value="Homocysteine-binding-like domain"/>
    <property type="match status" value="1"/>
</dbReference>
<feature type="domain" description="Pterin-binding" evidence="23">
    <location>
        <begin position="324"/>
        <end position="590"/>
    </location>
</feature>
<keyword evidence="17" id="KW-0170">Cobalt</keyword>
<evidence type="ECO:0000256" key="12">
    <source>
        <dbReference type="ARBA" id="ARBA00022679"/>
    </source>
</evidence>
<evidence type="ECO:0000256" key="15">
    <source>
        <dbReference type="ARBA" id="ARBA00022833"/>
    </source>
</evidence>
<keyword evidence="9 20" id="KW-0489">Methyltransferase</keyword>
<dbReference type="CDD" id="cd02070">
    <property type="entry name" value="corrinoid_protein_B12-BD"/>
    <property type="match status" value="1"/>
</dbReference>
<dbReference type="OrthoDB" id="9803687at2"/>
<comment type="cofactor">
    <cofactor evidence="3">
        <name>methylcob(III)alamin</name>
        <dbReference type="ChEBI" id="CHEBI:28115"/>
    </cofactor>
</comment>
<dbReference type="GO" id="GO:0032259">
    <property type="term" value="P:methylation"/>
    <property type="evidence" value="ECO:0007669"/>
    <property type="project" value="UniProtKB-KW"/>
</dbReference>
<keyword evidence="10" id="KW-0028">Amino-acid biosynthesis</keyword>
<dbReference type="PANTHER" id="PTHR45833">
    <property type="entry name" value="METHIONINE SYNTHASE"/>
    <property type="match status" value="1"/>
</dbReference>
<evidence type="ECO:0000256" key="17">
    <source>
        <dbReference type="ARBA" id="ARBA00023285"/>
    </source>
</evidence>
<comment type="catalytic activity">
    <reaction evidence="1">
        <text>(6S)-5-methyl-5,6,7,8-tetrahydrofolate + L-homocysteine = (6S)-5,6,7,8-tetrahydrofolate + L-methionine</text>
        <dbReference type="Rhea" id="RHEA:11172"/>
        <dbReference type="ChEBI" id="CHEBI:18608"/>
        <dbReference type="ChEBI" id="CHEBI:57453"/>
        <dbReference type="ChEBI" id="CHEBI:57844"/>
        <dbReference type="ChEBI" id="CHEBI:58199"/>
        <dbReference type="EC" id="2.1.1.13"/>
    </reaction>
</comment>
<name>A0A1M7YFW4_9FIRM</name>
<dbReference type="UniPathway" id="UPA00051">
    <property type="reaction ID" value="UER00081"/>
</dbReference>
<dbReference type="PIRSF" id="PIRSF037472">
    <property type="entry name" value="DHPS_mtfrase"/>
    <property type="match status" value="1"/>
</dbReference>
<dbReference type="Pfam" id="PF02607">
    <property type="entry name" value="B12-binding_2"/>
    <property type="match status" value="1"/>
</dbReference>
<dbReference type="GO" id="GO:0046872">
    <property type="term" value="F:metal ion binding"/>
    <property type="evidence" value="ECO:0007669"/>
    <property type="project" value="UniProtKB-KW"/>
</dbReference>
<organism evidence="26 27">
    <name type="scientific">Anaerocolumna xylanovorans DSM 12503</name>
    <dbReference type="NCBI Taxonomy" id="1121345"/>
    <lineage>
        <taxon>Bacteria</taxon>
        <taxon>Bacillati</taxon>
        <taxon>Bacillota</taxon>
        <taxon>Clostridia</taxon>
        <taxon>Lachnospirales</taxon>
        <taxon>Lachnospiraceae</taxon>
        <taxon>Anaerocolumna</taxon>
    </lineage>
</organism>
<feature type="binding site" evidence="20">
    <location>
        <position position="279"/>
    </location>
    <ligand>
        <name>Zn(2+)</name>
        <dbReference type="ChEBI" id="CHEBI:29105"/>
    </ligand>
</feature>
<dbReference type="InterPro" id="IPR003759">
    <property type="entry name" value="Cbl-bd_cap"/>
</dbReference>
<evidence type="ECO:0000256" key="20">
    <source>
        <dbReference type="PROSITE-ProRule" id="PRU00333"/>
    </source>
</evidence>
<keyword evidence="12 20" id="KW-0808">Transferase</keyword>
<dbReference type="SUPFAM" id="SSF52242">
    <property type="entry name" value="Cobalamin (vitamin B12)-binding domain"/>
    <property type="match status" value="1"/>
</dbReference>
<feature type="domain" description="B12-binding N-terminal" evidence="25">
    <location>
        <begin position="613"/>
        <end position="707"/>
    </location>
</feature>
<proteinExistence type="inferred from homology"/>
<accession>A0A1M7YFW4</accession>
<feature type="domain" description="Hcy-binding" evidence="22">
    <location>
        <begin position="3"/>
        <end position="293"/>
    </location>
</feature>
<dbReference type="InterPro" id="IPR036724">
    <property type="entry name" value="Cobalamin-bd_sf"/>
</dbReference>
<evidence type="ECO:0000256" key="8">
    <source>
        <dbReference type="ARBA" id="ARBA00013998"/>
    </source>
</evidence>
<dbReference type="FunFam" id="3.40.50.280:FF:000003">
    <property type="entry name" value="Dimethylamine methyltransferase corrinoid protein"/>
    <property type="match status" value="1"/>
</dbReference>
<evidence type="ECO:0000256" key="9">
    <source>
        <dbReference type="ARBA" id="ARBA00022603"/>
    </source>
</evidence>
<comment type="function">
    <text evidence="18">Catalyzes the transfer of a methyl group from methyl-cobalamin to homocysteine, yielding enzyme-bound cob(I)alamin and methionine. Subsequently, remethylates the cofactor using methyltetrahydrofolate.</text>
</comment>
<dbReference type="Pfam" id="PF02574">
    <property type="entry name" value="S-methyl_trans"/>
    <property type="match status" value="1"/>
</dbReference>
<evidence type="ECO:0000256" key="11">
    <source>
        <dbReference type="ARBA" id="ARBA00022628"/>
    </source>
</evidence>
<evidence type="ECO:0000256" key="4">
    <source>
        <dbReference type="ARBA" id="ARBA00005178"/>
    </source>
</evidence>
<gene>
    <name evidence="26" type="ORF">SAMN02745217_03209</name>
</gene>
<dbReference type="Proteomes" id="UP000184612">
    <property type="component" value="Unassembled WGS sequence"/>
</dbReference>
<evidence type="ECO:0000259" key="23">
    <source>
        <dbReference type="PROSITE" id="PS50972"/>
    </source>
</evidence>
<dbReference type="Gene3D" id="3.40.50.280">
    <property type="entry name" value="Cobalamin-binding domain"/>
    <property type="match status" value="1"/>
</dbReference>
<evidence type="ECO:0000256" key="14">
    <source>
        <dbReference type="ARBA" id="ARBA00022723"/>
    </source>
</evidence>
<dbReference type="SUPFAM" id="SSF47644">
    <property type="entry name" value="Methionine synthase domain"/>
    <property type="match status" value="1"/>
</dbReference>
<sequence length="830" mass="91133">MTKEKFRELIKQKIVLLDGATGSNMQKAGMPVGVCPEEWILKNPDALIKLQKEYIQAGTDILYAPTFTGNRIKLTEYGLEDRISEINQELVKLSKKAAREAKADREVYIAGDITMTGQQLYPVGTLMFEELVEVYKEQIAYLLLAGVDLFVIETMMSLQECRAALLAVKEACDLPVMITLTFNENNRTLYGTDPVTAITVLQKMGADAVGVNCSTGPEGMYEIVKEMKRYASVPIIAKPNAGLPQLINDETVFTMESEEFARETKRLAEAGAGIIGGCCGTTPRHLAVLHEAVRGLTPPVLNPERVRILTTERRALKIPDTGKFLIIGERINPTGKKALQEELRQGNFQMVTDFARKQEEDGADILDVNMGMNGIDEKETMVNAVYEVTGFSNLPLSIDSSHINVMEDALRIYPGRALINSISLEKEKIEKLLPIAKKYGAMFILLPLSDKGLPKDLEEKKEIIHTILKAAEENGLTREDIVVDGLVNTVGANKEAALQTLETIRYCKEELGLATVVGLSNISFGLPERQFVNSTFLAIAIKEGLTMAIANPSQELLMNTAFAADLLAAKAEADIRYIKRVTDHPASVISGTEHKGPGSSAADGNKKKEEKENLSEALQKGIFYQVYEAVIKGNKREVLNKVKEALKEEVKPSFVLDELLIPGINEVGRLFDKQIYFLPQLISSAETMKTAVDYLEPLLKEGQEEKKKLATVVIATVSGDVHDIGKNLVVLMLKNYGFDVIDLGKDVPTEKVIETAKEHNADVIALSALMTTTMLEMKKVIALKKEAGIKAKIVIGGAVITQSYADEIGADGYAKDAGETVAVIKKLLKI</sequence>
<dbReference type="GO" id="GO:0031419">
    <property type="term" value="F:cobalamin binding"/>
    <property type="evidence" value="ECO:0007669"/>
    <property type="project" value="UniProtKB-KW"/>
</dbReference>
<dbReference type="InterPro" id="IPR003726">
    <property type="entry name" value="HCY_dom"/>
</dbReference>
<keyword evidence="13" id="KW-0949">S-adenosyl-L-methionine</keyword>
<dbReference type="GO" id="GO:0005829">
    <property type="term" value="C:cytosol"/>
    <property type="evidence" value="ECO:0007669"/>
    <property type="project" value="TreeGrafter"/>
</dbReference>
<dbReference type="PANTHER" id="PTHR45833:SF1">
    <property type="entry name" value="METHIONINE SYNTHASE"/>
    <property type="match status" value="1"/>
</dbReference>